<dbReference type="GeneID" id="73338946"/>
<accession>A0A9Q8WE64</accession>
<keyword evidence="3" id="KW-0489">Methyltransferase</keyword>
<feature type="region of interest" description="Disordered" evidence="2">
    <location>
        <begin position="1"/>
        <end position="22"/>
    </location>
</feature>
<evidence type="ECO:0000256" key="2">
    <source>
        <dbReference type="SAM" id="MobiDB-lite"/>
    </source>
</evidence>
<dbReference type="GO" id="GO:0008168">
    <property type="term" value="F:methyltransferase activity"/>
    <property type="evidence" value="ECO:0007669"/>
    <property type="project" value="UniProtKB-KW"/>
</dbReference>
<gene>
    <name evidence="3" type="ORF">CLUP02_04927</name>
</gene>
<organism evidence="3 4">
    <name type="scientific">Colletotrichum lupini</name>
    <dbReference type="NCBI Taxonomy" id="145971"/>
    <lineage>
        <taxon>Eukaryota</taxon>
        <taxon>Fungi</taxon>
        <taxon>Dikarya</taxon>
        <taxon>Ascomycota</taxon>
        <taxon>Pezizomycotina</taxon>
        <taxon>Sordariomycetes</taxon>
        <taxon>Hypocreomycetidae</taxon>
        <taxon>Glomerellales</taxon>
        <taxon>Glomerellaceae</taxon>
        <taxon>Colletotrichum</taxon>
        <taxon>Colletotrichum acutatum species complex</taxon>
    </lineage>
</organism>
<dbReference type="SUPFAM" id="SSF53335">
    <property type="entry name" value="S-adenosyl-L-methionine-dependent methyltransferases"/>
    <property type="match status" value="1"/>
</dbReference>
<dbReference type="GO" id="GO:0032259">
    <property type="term" value="P:methylation"/>
    <property type="evidence" value="ECO:0007669"/>
    <property type="project" value="UniProtKB-KW"/>
</dbReference>
<proteinExistence type="inferred from homology"/>
<dbReference type="InterPro" id="IPR029063">
    <property type="entry name" value="SAM-dependent_MTases_sf"/>
</dbReference>
<dbReference type="Pfam" id="PF13489">
    <property type="entry name" value="Methyltransf_23"/>
    <property type="match status" value="1"/>
</dbReference>
<dbReference type="CDD" id="cd02440">
    <property type="entry name" value="AdoMet_MTases"/>
    <property type="match status" value="1"/>
</dbReference>
<comment type="similarity">
    <text evidence="1">Belongs to the methyltransferase superfamily. LaeA methyltransferase family.</text>
</comment>
<dbReference type="PANTHER" id="PTHR43591">
    <property type="entry name" value="METHYLTRANSFERASE"/>
    <property type="match status" value="1"/>
</dbReference>
<dbReference type="AlphaFoldDB" id="A0A9Q8WE64"/>
<dbReference type="Gene3D" id="3.40.50.150">
    <property type="entry name" value="Vaccinia Virus protein VP39"/>
    <property type="match status" value="1"/>
</dbReference>
<evidence type="ECO:0000256" key="1">
    <source>
        <dbReference type="ARBA" id="ARBA00038158"/>
    </source>
</evidence>
<dbReference type="Proteomes" id="UP000830671">
    <property type="component" value="Chromosome 3"/>
</dbReference>
<name>A0A9Q8WE64_9PEZI</name>
<keyword evidence="3" id="KW-0808">Transferase</keyword>
<dbReference type="KEGG" id="clup:CLUP02_04927"/>
<dbReference type="RefSeq" id="XP_049141079.1">
    <property type="nucleotide sequence ID" value="XM_049283936.1"/>
</dbReference>
<keyword evidence="4" id="KW-1185">Reference proteome</keyword>
<evidence type="ECO:0000313" key="4">
    <source>
        <dbReference type="Proteomes" id="UP000830671"/>
    </source>
</evidence>
<protein>
    <submittedName>
        <fullName evidence="3">Methyltransferase domain-containing protein</fullName>
    </submittedName>
</protein>
<evidence type="ECO:0000313" key="3">
    <source>
        <dbReference type="EMBL" id="UQC79447.1"/>
    </source>
</evidence>
<reference evidence="3" key="1">
    <citation type="journal article" date="2021" name="Mol. Plant Microbe Interact.">
        <title>Complete Genome Sequence of the Plant-Pathogenic Fungus Colletotrichum lupini.</title>
        <authorList>
            <person name="Baroncelli R."/>
            <person name="Pensec F."/>
            <person name="Da Lio D."/>
            <person name="Boufleur T."/>
            <person name="Vicente I."/>
            <person name="Sarrocco S."/>
            <person name="Picot A."/>
            <person name="Baraldi E."/>
            <person name="Sukno S."/>
            <person name="Thon M."/>
            <person name="Le Floch G."/>
        </authorList>
    </citation>
    <scope>NUCLEOTIDE SEQUENCE</scope>
    <source>
        <strain evidence="3">IMI 504893</strain>
    </source>
</reference>
<dbReference type="PANTHER" id="PTHR43591:SF24">
    <property type="entry name" value="2-METHOXY-6-POLYPRENYL-1,4-BENZOQUINOL METHYLASE, MITOCHONDRIAL"/>
    <property type="match status" value="1"/>
</dbReference>
<dbReference type="EMBL" id="CP019475">
    <property type="protein sequence ID" value="UQC79447.1"/>
    <property type="molecule type" value="Genomic_DNA"/>
</dbReference>
<feature type="compositionally biased region" description="Polar residues" evidence="2">
    <location>
        <begin position="8"/>
        <end position="22"/>
    </location>
</feature>
<sequence>MCVDNNAGAGQTTAQSNSQPNNLADQEVIIEADEEDDASETGALSIASSSTSVTSSILDYRIENGRTYHKYKDGKYNLPNDERENERLGGCLLRYCDTLMNNLTDFSDLQHTLFLLTFYDKLGNAPPNDPGSKVGRVLDVGTGSGIWAIDYGDEHPEAEVRGIDLSAAQPMFTPPNVRFEIDDLEEPWTFSQPFDYIHSRMMNSSVNNWKEYIDKCFKNLTPGGWLELNEIDITPLSDDGTLKPEHSISRTVGLLQEASEVFGRAYQDVKQLKFMLIEAGFTDVTMQHFKWPTNPWPKEARHKELGAWNNENLAQGWEAICMAPLTRALEWTREEVIVLMAENRKDFADRNIHAYFSIWSIYGKKPEESEETSPDNA</sequence>